<evidence type="ECO:0000313" key="2">
    <source>
        <dbReference type="Proteomes" id="UP001328107"/>
    </source>
</evidence>
<sequence length="181" mass="20316">VSAKLMWNACIIVVSLARYSICKTWATICFSFSLSIICFSFDRRRSIDALYALSIRRRIPSDLKVLAQLFSETHLMSIFFALCRRLSSSSCRLELPMFPRVEYTLRSSFKISERLLRAAAVSSSLSVTSVSQKAKAISAMNSTLSGLIRLYSSLIVRLNSKFGASDLHGKSEKCTNSIQKY</sequence>
<feature type="non-terminal residue" evidence="1">
    <location>
        <position position="1"/>
    </location>
</feature>
<proteinExistence type="predicted"/>
<name>A0AAN5DFQ0_9BILA</name>
<keyword evidence="2" id="KW-1185">Reference proteome</keyword>
<protein>
    <submittedName>
        <fullName evidence="1">Uncharacterized protein</fullName>
    </submittedName>
</protein>
<organism evidence="1 2">
    <name type="scientific">Pristionchus mayeri</name>
    <dbReference type="NCBI Taxonomy" id="1317129"/>
    <lineage>
        <taxon>Eukaryota</taxon>
        <taxon>Metazoa</taxon>
        <taxon>Ecdysozoa</taxon>
        <taxon>Nematoda</taxon>
        <taxon>Chromadorea</taxon>
        <taxon>Rhabditida</taxon>
        <taxon>Rhabditina</taxon>
        <taxon>Diplogasteromorpha</taxon>
        <taxon>Diplogasteroidea</taxon>
        <taxon>Neodiplogasteridae</taxon>
        <taxon>Pristionchus</taxon>
    </lineage>
</organism>
<dbReference type="AlphaFoldDB" id="A0AAN5DFQ0"/>
<gene>
    <name evidence="1" type="ORF">PMAYCL1PPCAC_32958</name>
</gene>
<dbReference type="Proteomes" id="UP001328107">
    <property type="component" value="Unassembled WGS sequence"/>
</dbReference>
<evidence type="ECO:0000313" key="1">
    <source>
        <dbReference type="EMBL" id="GMR62763.1"/>
    </source>
</evidence>
<accession>A0AAN5DFQ0</accession>
<comment type="caution">
    <text evidence="1">The sequence shown here is derived from an EMBL/GenBank/DDBJ whole genome shotgun (WGS) entry which is preliminary data.</text>
</comment>
<reference evidence="2" key="1">
    <citation type="submission" date="2022-10" db="EMBL/GenBank/DDBJ databases">
        <title>Genome assembly of Pristionchus species.</title>
        <authorList>
            <person name="Yoshida K."/>
            <person name="Sommer R.J."/>
        </authorList>
    </citation>
    <scope>NUCLEOTIDE SEQUENCE [LARGE SCALE GENOMIC DNA]</scope>
    <source>
        <strain evidence="2">RS5460</strain>
    </source>
</reference>
<dbReference type="EMBL" id="BTRK01000006">
    <property type="protein sequence ID" value="GMR62763.1"/>
    <property type="molecule type" value="Genomic_DNA"/>
</dbReference>
<feature type="non-terminal residue" evidence="1">
    <location>
        <position position="181"/>
    </location>
</feature>